<evidence type="ECO:0000313" key="2">
    <source>
        <dbReference type="EMBL" id="ANV79281.1"/>
    </source>
</evidence>
<accession>A0A1B1TAG3</accession>
<dbReference type="InterPro" id="IPR001457">
    <property type="entry name" value="NADH_UbQ/plastoQ_OxRdtase_su6"/>
</dbReference>
<dbReference type="Pfam" id="PF00499">
    <property type="entry name" value="Oxidored_q3"/>
    <property type="match status" value="1"/>
</dbReference>
<dbReference type="Gene3D" id="1.20.120.1200">
    <property type="entry name" value="NADH-ubiquinone/plastoquinone oxidoreductase chain 6, subunit NuoJ"/>
    <property type="match status" value="1"/>
</dbReference>
<reference evidence="2" key="1">
    <citation type="submission" date="2014-11" db="EMBL/GenBank/DDBJ databases">
        <authorList>
            <person name="Zhu J."/>
            <person name="Qi W."/>
            <person name="Song R."/>
        </authorList>
    </citation>
    <scope>NUCLEOTIDE SEQUENCE</scope>
</reference>
<keyword evidence="1" id="KW-0472">Membrane</keyword>
<sequence length="89" mass="9516">MAIDFEAIVFVILSAAAIIGALGCVYARRVAHSLLSLMLTFLAVAGVMVMASAEMLAAIQILVYLGSVMLVVQFGVMLTRRQIQEGDIQ</sequence>
<evidence type="ECO:0000256" key="1">
    <source>
        <dbReference type="SAM" id="Phobius"/>
    </source>
</evidence>
<keyword evidence="1" id="KW-1133">Transmembrane helix</keyword>
<proteinExistence type="predicted"/>
<feature type="transmembrane region" description="Helical" evidence="1">
    <location>
        <begin position="34"/>
        <end position="51"/>
    </location>
</feature>
<reference evidence="2" key="2">
    <citation type="journal article" date="2015" name="ISME J.">
        <title>A new class of marine Euryarchaeota group II from the Mediterranean deep chlorophyll maximum.</title>
        <authorList>
            <person name="Martin-Cuadrado A.B."/>
            <person name="Garcia-Heredia I."/>
            <person name="Molto A.G."/>
            <person name="Lopez-Ubeda R."/>
            <person name="Kimes N."/>
            <person name="Lopez-Garcia P."/>
            <person name="Moreira D."/>
            <person name="Rodriguez-Valera F."/>
        </authorList>
    </citation>
    <scope>NUCLEOTIDE SEQUENCE</scope>
</reference>
<dbReference type="GO" id="GO:0008137">
    <property type="term" value="F:NADH dehydrogenase (ubiquinone) activity"/>
    <property type="evidence" value="ECO:0007669"/>
    <property type="project" value="InterPro"/>
</dbReference>
<feature type="transmembrane region" description="Helical" evidence="1">
    <location>
        <begin position="6"/>
        <end position="27"/>
    </location>
</feature>
<dbReference type="EMBL" id="KP211818">
    <property type="protein sequence ID" value="ANV79281.1"/>
    <property type="molecule type" value="Genomic_DNA"/>
</dbReference>
<dbReference type="PANTHER" id="PTHR33269:SF17">
    <property type="entry name" value="NADH-UBIQUINONE OXIDOREDUCTASE CHAIN 6"/>
    <property type="match status" value="1"/>
</dbReference>
<dbReference type="AlphaFoldDB" id="A0A1B1TAG3"/>
<keyword evidence="1" id="KW-0812">Transmembrane</keyword>
<protein>
    <submittedName>
        <fullName evidence="2">NADH-quinone oxidoreductase subunit J</fullName>
    </submittedName>
</protein>
<organism evidence="2">
    <name type="scientific">uncultured Poseidoniia archaeon</name>
    <dbReference type="NCBI Taxonomy" id="1697135"/>
    <lineage>
        <taxon>Archaea</taxon>
        <taxon>Methanobacteriati</taxon>
        <taxon>Thermoplasmatota</taxon>
        <taxon>Candidatus Poseidoniia</taxon>
        <taxon>environmental samples</taxon>
    </lineage>
</organism>
<dbReference type="InterPro" id="IPR042106">
    <property type="entry name" value="Nuo/plastoQ_OxRdtase_6_NuoJ"/>
</dbReference>
<feature type="transmembrane region" description="Helical" evidence="1">
    <location>
        <begin position="57"/>
        <end position="79"/>
    </location>
</feature>
<dbReference type="PANTHER" id="PTHR33269">
    <property type="entry name" value="NADH-UBIQUINONE OXIDOREDUCTASE CHAIN 6"/>
    <property type="match status" value="1"/>
</dbReference>
<name>A0A1B1TAG3_9ARCH</name>